<name>A0A9E7PLT3_9EURY</name>
<dbReference type="RefSeq" id="WP_257742686.1">
    <property type="nucleotide sequence ID" value="NZ_CP096115.1"/>
</dbReference>
<reference evidence="1" key="1">
    <citation type="submission" date="2022-04" db="EMBL/GenBank/DDBJ databases">
        <title>Complete genome of Methanoplanus endosymbiosus DSM 3599.</title>
        <authorList>
            <person name="Chen S.-C."/>
            <person name="You Y.-T."/>
            <person name="Zhou Y.-Z."/>
            <person name="Lai M.-C."/>
        </authorList>
    </citation>
    <scope>NUCLEOTIDE SEQUENCE</scope>
    <source>
        <strain evidence="1">DSM 3599</strain>
    </source>
</reference>
<gene>
    <name evidence="1" type="ORF">L6E24_14595</name>
</gene>
<organism evidence="1 2">
    <name type="scientific">Methanoplanus endosymbiosus</name>
    <dbReference type="NCBI Taxonomy" id="33865"/>
    <lineage>
        <taxon>Archaea</taxon>
        <taxon>Methanobacteriati</taxon>
        <taxon>Methanobacteriota</taxon>
        <taxon>Stenosarchaea group</taxon>
        <taxon>Methanomicrobia</taxon>
        <taxon>Methanomicrobiales</taxon>
        <taxon>Methanomicrobiaceae</taxon>
        <taxon>Methanoplanus</taxon>
    </lineage>
</organism>
<dbReference type="GeneID" id="74308958"/>
<keyword evidence="2" id="KW-1185">Reference proteome</keyword>
<dbReference type="Proteomes" id="UP001060368">
    <property type="component" value="Chromosome"/>
</dbReference>
<evidence type="ECO:0000313" key="1">
    <source>
        <dbReference type="EMBL" id="UUX92540.1"/>
    </source>
</evidence>
<accession>A0A9E7PLT3</accession>
<protein>
    <submittedName>
        <fullName evidence="1">Uncharacterized protein</fullName>
    </submittedName>
</protein>
<dbReference type="AlphaFoldDB" id="A0A9E7PLT3"/>
<sequence length="281" mass="33656">MWEKKRVLITVKAYPEHSRRHGDVVCTAGITDEGEFIRLYPINTRIYFGEGKIKKYDWIEVECKKATDEKLNRKESYRVREESIRIIDRSLSVYKRKAPWAERNKIILDKVSPSISYLQNAFKEGRTSLGLIKAKEILDFYTKEELMTPPEAKHYQGNLFDDSKIPVIDNIPHIFAYKFFCEGCFGPEPCNKNGKYHNIMCEDWEIFEAYRNFWKRCSNTEELWRMLYDKMFSFMKERDLYFFMGMHSLQPTWLIIGLYYPDLNSDILPKDNSFRTLDQWM</sequence>
<dbReference type="EMBL" id="CP096115">
    <property type="protein sequence ID" value="UUX92540.1"/>
    <property type="molecule type" value="Genomic_DNA"/>
</dbReference>
<evidence type="ECO:0000313" key="2">
    <source>
        <dbReference type="Proteomes" id="UP001060368"/>
    </source>
</evidence>
<proteinExistence type="predicted"/>
<dbReference type="KEGG" id="mend:L6E24_14595"/>